<dbReference type="OrthoDB" id="10352604at2759"/>
<keyword evidence="3" id="KW-1185">Reference proteome</keyword>
<dbReference type="Proteomes" id="UP000242525">
    <property type="component" value="Unassembled WGS sequence"/>
</dbReference>
<feature type="compositionally biased region" description="Polar residues" evidence="1">
    <location>
        <begin position="482"/>
        <end position="495"/>
    </location>
</feature>
<gene>
    <name evidence="2" type="ORF">BN980_GECA01s04432g</name>
</gene>
<feature type="compositionally biased region" description="Basic residues" evidence="1">
    <location>
        <begin position="404"/>
        <end position="416"/>
    </location>
</feature>
<evidence type="ECO:0000313" key="3">
    <source>
        <dbReference type="Proteomes" id="UP000242525"/>
    </source>
</evidence>
<feature type="compositionally biased region" description="Polar residues" evidence="1">
    <location>
        <begin position="448"/>
        <end position="458"/>
    </location>
</feature>
<accession>A0A0J9YHH2</accession>
<name>A0A0J9YHH2_GEOCN</name>
<evidence type="ECO:0000256" key="1">
    <source>
        <dbReference type="SAM" id="MobiDB-lite"/>
    </source>
</evidence>
<evidence type="ECO:0000313" key="2">
    <source>
        <dbReference type="EMBL" id="CDO51322.1"/>
    </source>
</evidence>
<proteinExistence type="predicted"/>
<feature type="region of interest" description="Disordered" evidence="1">
    <location>
        <begin position="404"/>
        <end position="495"/>
    </location>
</feature>
<feature type="compositionally biased region" description="Polar residues" evidence="1">
    <location>
        <begin position="1"/>
        <end position="16"/>
    </location>
</feature>
<organism evidence="2 3">
    <name type="scientific">Geotrichum candidum</name>
    <name type="common">Oospora lactis</name>
    <name type="synonym">Dipodascus geotrichum</name>
    <dbReference type="NCBI Taxonomy" id="1173061"/>
    <lineage>
        <taxon>Eukaryota</taxon>
        <taxon>Fungi</taxon>
        <taxon>Dikarya</taxon>
        <taxon>Ascomycota</taxon>
        <taxon>Saccharomycotina</taxon>
        <taxon>Dipodascomycetes</taxon>
        <taxon>Dipodascales</taxon>
        <taxon>Dipodascaceae</taxon>
        <taxon>Geotrichum</taxon>
    </lineage>
</organism>
<sequence length="495" mass="56446">MSIYSPPSQRPQNSHLGQPVQRLHQQPAQNFYQFPQQQSPQQQLQQQQQHQRHQRNLSHNRNSSLYNVMVQQERTSSPLAPAPQINTQLTSLAPLPVAKTPVEYTPFEKELYVYLTNPANSTEYEAAYEELLREVNDFTVLLNSGEMKFTAPKLNCGATGEEFIEWRDAFMSLIGPLAKAMIRMSGEDEEAQDDQLELIEKVLSDHDKPDYASFLMKQGTYKYVCLVRDYNAQILKLISDNVSNTLYNLFCSTKSAAVAYNFIKTRFNAKIWTKAIYAMATIPTPPTRHFEQFVILKEGIESARLVQPCEVPAMEFSFILEFLRSRRDIRDHPSVTDLYQRNLILYQNKQTMLKNEIDKLLRSIEHAVREVQEEISSAFNSPTVSAIGSPISPTLPTSLETLTKKVRSRGRRRKSLQVRNSISGDQAFRNIDSVTGEQPMRNFDGGSPNETFAGNRNRANIPADQPMRQKSTGGNHSRHRSVNSISGEQSLRSLR</sequence>
<protein>
    <submittedName>
        <fullName evidence="2">Uncharacterized protein</fullName>
    </submittedName>
</protein>
<dbReference type="EMBL" id="CCBN010000001">
    <property type="protein sequence ID" value="CDO51322.1"/>
    <property type="molecule type" value="Genomic_DNA"/>
</dbReference>
<dbReference type="AlphaFoldDB" id="A0A0J9YHH2"/>
<feature type="compositionally biased region" description="Low complexity" evidence="1">
    <location>
        <begin position="25"/>
        <end position="49"/>
    </location>
</feature>
<reference evidence="2" key="1">
    <citation type="submission" date="2014-03" db="EMBL/GenBank/DDBJ databases">
        <authorList>
            <person name="Casaregola S."/>
        </authorList>
    </citation>
    <scope>NUCLEOTIDE SEQUENCE [LARGE SCALE GENOMIC DNA]</scope>
    <source>
        <strain evidence="2">CLIB 918</strain>
    </source>
</reference>
<comment type="caution">
    <text evidence="2">The sequence shown here is derived from an EMBL/GenBank/DDBJ whole genome shotgun (WGS) entry which is preliminary data.</text>
</comment>
<feature type="region of interest" description="Disordered" evidence="1">
    <location>
        <begin position="1"/>
        <end position="61"/>
    </location>
</feature>